<dbReference type="InterPro" id="IPR003841">
    <property type="entry name" value="Na/Pi_transpt"/>
</dbReference>
<evidence type="ECO:0000256" key="1">
    <source>
        <dbReference type="ARBA" id="ARBA00004651"/>
    </source>
</evidence>
<feature type="domain" description="PhoU" evidence="7">
    <location>
        <begin position="467"/>
        <end position="549"/>
    </location>
</feature>
<accession>A0A7L7KSR9</accession>
<evidence type="ECO:0000256" key="6">
    <source>
        <dbReference type="SAM" id="Phobius"/>
    </source>
</evidence>
<dbReference type="RefSeq" id="WP_258878609.1">
    <property type="nucleotide sequence ID" value="NZ_CP048914.1"/>
</dbReference>
<protein>
    <submittedName>
        <fullName evidence="8">Na/Pi cotransporter family protein</fullName>
    </submittedName>
</protein>
<dbReference type="KEGG" id="xcl:G4Z02_04180"/>
<gene>
    <name evidence="8" type="ORF">G4Z02_04180</name>
</gene>
<dbReference type="AlphaFoldDB" id="A0A7L7KSR9"/>
<dbReference type="NCBIfam" id="TIGR00704">
    <property type="entry name" value="NaPi_cotrn_rel"/>
    <property type="match status" value="1"/>
</dbReference>
<dbReference type="GO" id="GO:0044341">
    <property type="term" value="P:sodium-dependent phosphate transport"/>
    <property type="evidence" value="ECO:0007669"/>
    <property type="project" value="InterPro"/>
</dbReference>
<dbReference type="PANTHER" id="PTHR10010:SF46">
    <property type="entry name" value="SODIUM-DEPENDENT PHOSPHATE TRANSPORT PROTEIN 2B"/>
    <property type="match status" value="1"/>
</dbReference>
<organism evidence="8 9">
    <name type="scientific">Candidatus Xianfuyuplasma coldseepsis</name>
    <dbReference type="NCBI Taxonomy" id="2782163"/>
    <lineage>
        <taxon>Bacteria</taxon>
        <taxon>Bacillati</taxon>
        <taxon>Mycoplasmatota</taxon>
        <taxon>Mollicutes</taxon>
        <taxon>Candidatus Izemoplasmatales</taxon>
        <taxon>Candidatus Izemoplasmataceae</taxon>
        <taxon>Candidatus Xianfuyuplasma</taxon>
    </lineage>
</organism>
<evidence type="ECO:0000256" key="4">
    <source>
        <dbReference type="ARBA" id="ARBA00022989"/>
    </source>
</evidence>
<feature type="transmembrane region" description="Helical" evidence="6">
    <location>
        <begin position="298"/>
        <end position="317"/>
    </location>
</feature>
<feature type="transmembrane region" description="Helical" evidence="6">
    <location>
        <begin position="224"/>
        <end position="245"/>
    </location>
</feature>
<evidence type="ECO:0000256" key="5">
    <source>
        <dbReference type="ARBA" id="ARBA00023136"/>
    </source>
</evidence>
<dbReference type="Pfam" id="PF02690">
    <property type="entry name" value="Na_Pi_cotrans"/>
    <property type="match status" value="1"/>
</dbReference>
<dbReference type="EMBL" id="CP048914">
    <property type="protein sequence ID" value="QMS84984.1"/>
    <property type="molecule type" value="Genomic_DNA"/>
</dbReference>
<dbReference type="Gene3D" id="1.20.58.220">
    <property type="entry name" value="Phosphate transport system protein phou homolog 2, domain 2"/>
    <property type="match status" value="1"/>
</dbReference>
<name>A0A7L7KSR9_9MOLU</name>
<feature type="transmembrane region" description="Helical" evidence="6">
    <location>
        <begin position="100"/>
        <end position="118"/>
    </location>
</feature>
<keyword evidence="4 6" id="KW-1133">Transmembrane helix</keyword>
<keyword evidence="9" id="KW-1185">Reference proteome</keyword>
<feature type="transmembrane region" description="Helical" evidence="6">
    <location>
        <begin position="257"/>
        <end position="278"/>
    </location>
</feature>
<reference evidence="8 9" key="1">
    <citation type="submission" date="2020-02" db="EMBL/GenBank/DDBJ databases">
        <authorList>
            <person name="Zheng R.K."/>
            <person name="Sun C.M."/>
        </authorList>
    </citation>
    <scope>NUCLEOTIDE SEQUENCE [LARGE SCALE GENOMIC DNA]</scope>
    <source>
        <strain evidence="9">zrk13</strain>
    </source>
</reference>
<evidence type="ECO:0000256" key="3">
    <source>
        <dbReference type="ARBA" id="ARBA00022692"/>
    </source>
</evidence>
<feature type="domain" description="PhoU" evidence="7">
    <location>
        <begin position="362"/>
        <end position="446"/>
    </location>
</feature>
<dbReference type="InterPro" id="IPR004633">
    <property type="entry name" value="NaPi_cotrn-rel/YqeW-like"/>
</dbReference>
<proteinExistence type="predicted"/>
<feature type="transmembrane region" description="Helical" evidence="6">
    <location>
        <begin position="61"/>
        <end position="80"/>
    </location>
</feature>
<dbReference type="GO" id="GO:0005436">
    <property type="term" value="F:sodium:phosphate symporter activity"/>
    <property type="evidence" value="ECO:0007669"/>
    <property type="project" value="InterPro"/>
</dbReference>
<evidence type="ECO:0000313" key="9">
    <source>
        <dbReference type="Proteomes" id="UP000514720"/>
    </source>
</evidence>
<dbReference type="GO" id="GO:0005886">
    <property type="term" value="C:plasma membrane"/>
    <property type="evidence" value="ECO:0007669"/>
    <property type="project" value="UniProtKB-SubCell"/>
</dbReference>
<feature type="transmembrane region" description="Helical" evidence="6">
    <location>
        <begin position="190"/>
        <end position="212"/>
    </location>
</feature>
<dbReference type="SUPFAM" id="SSF109755">
    <property type="entry name" value="PhoU-like"/>
    <property type="match status" value="1"/>
</dbReference>
<dbReference type="Proteomes" id="UP000514720">
    <property type="component" value="Chromosome"/>
</dbReference>
<keyword evidence="5 6" id="KW-0472">Membrane</keyword>
<dbReference type="InterPro" id="IPR038078">
    <property type="entry name" value="PhoU-like_sf"/>
</dbReference>
<keyword evidence="3 6" id="KW-0812">Transmembrane</keyword>
<evidence type="ECO:0000256" key="2">
    <source>
        <dbReference type="ARBA" id="ARBA00022475"/>
    </source>
</evidence>
<feature type="transmembrane region" description="Helical" evidence="6">
    <location>
        <begin position="148"/>
        <end position="169"/>
    </location>
</feature>
<keyword evidence="2" id="KW-1003">Cell membrane</keyword>
<feature type="transmembrane region" description="Helical" evidence="6">
    <location>
        <begin position="125"/>
        <end position="142"/>
    </location>
</feature>
<feature type="transmembrane region" description="Helical" evidence="6">
    <location>
        <begin position="20"/>
        <end position="40"/>
    </location>
</feature>
<comment type="subcellular location">
    <subcellularLocation>
        <location evidence="1">Cell membrane</location>
        <topology evidence="1">Multi-pass membrane protein</topology>
    </subcellularLocation>
</comment>
<evidence type="ECO:0000313" key="8">
    <source>
        <dbReference type="EMBL" id="QMS84984.1"/>
    </source>
</evidence>
<dbReference type="Pfam" id="PF01895">
    <property type="entry name" value="PhoU"/>
    <property type="match status" value="2"/>
</dbReference>
<dbReference type="NCBIfam" id="NF037997">
    <property type="entry name" value="Na_Pi_symport"/>
    <property type="match status" value="1"/>
</dbReference>
<dbReference type="PANTHER" id="PTHR10010">
    <property type="entry name" value="SOLUTE CARRIER FAMILY 34 SODIUM PHOSPHATE , MEMBER 2-RELATED"/>
    <property type="match status" value="1"/>
</dbReference>
<dbReference type="InterPro" id="IPR026022">
    <property type="entry name" value="PhoU_dom"/>
</dbReference>
<evidence type="ECO:0000259" key="7">
    <source>
        <dbReference type="Pfam" id="PF01895"/>
    </source>
</evidence>
<sequence>MLLLINIKEMTLGSPEYITALIFMIFGGLGVFLYGINLMGDSLKAIAGNKLKLIIERSTNTPLKGMLIGFIITALIQSSSGTTAITVGLVRAGLMTLPQAIGIILGANIGTTMTSFLVTLNLKEYALPIIAVGSLLSFFGQRKKMKQLGGVLLGFGMLFYGLDVMGTALKTMKDFDVFKSVMASTGQWPLVGIVVGAVSTAIIQSSSATTAILQELYTTGTFELIGALAILLGNNIGTTVTAVLASIGGSITAKRTAMAHVLFNVIGSIFFLILLVPYSRLIGYIETTWYTPYSTGAIFWGHIIFNTVNAFIFLFLVKQLVWVVTKLVPGVEREVGFNPEDLLDSLIYEAPVFALENAKKVVSHMGAVTKDMLTDTIQYSFVDDHKLFEQGMAMEEMLDTIDKKTHDYLVKIAQVGLDQPSSQLQAEYVDTIRDFERIGDHCTNLLQFFEMRYEDKVVFSEDAEKELRKLYSVVSETMDYALEAFDTQDKAIAEKVLIREEIIDKLVIKNRKRHIMRINNNEDTETQDQLYVDILSNIERIGDHCNNIAINVIQDSYYNEELDYELDESLM</sequence>